<evidence type="ECO:0000313" key="4">
    <source>
        <dbReference type="Proteomes" id="UP001175228"/>
    </source>
</evidence>
<proteinExistence type="predicted"/>
<protein>
    <recommendedName>
        <fullName evidence="2">DUF6535 domain-containing protein</fullName>
    </recommendedName>
</protein>
<dbReference type="Pfam" id="PF20153">
    <property type="entry name" value="DUF6535"/>
    <property type="match status" value="1"/>
</dbReference>
<feature type="transmembrane region" description="Helical" evidence="1">
    <location>
        <begin position="26"/>
        <end position="45"/>
    </location>
</feature>
<keyword evidence="4" id="KW-1185">Reference proteome</keyword>
<comment type="caution">
    <text evidence="3">The sequence shown here is derived from an EMBL/GenBank/DDBJ whole genome shotgun (WGS) entry which is preliminary data.</text>
</comment>
<feature type="non-terminal residue" evidence="3">
    <location>
        <position position="1"/>
    </location>
</feature>
<sequence>ARVWQTVANECQAYDKEKIEGLGDNVDVLLVFAGLFSAVVTTFVAQTSQSLQVDYSQMSAFLLYEMVNVQRAVASGVAVDTISASPLNPTSIFVPSTSDRYVNGLWFMSLSLSLVTALVAVLAKQ</sequence>
<name>A0AA39Q0B1_9AGAR</name>
<evidence type="ECO:0000313" key="3">
    <source>
        <dbReference type="EMBL" id="KAK0493419.1"/>
    </source>
</evidence>
<feature type="transmembrane region" description="Helical" evidence="1">
    <location>
        <begin position="105"/>
        <end position="123"/>
    </location>
</feature>
<gene>
    <name evidence="3" type="ORF">EDD18DRAFT_1078554</name>
</gene>
<keyword evidence="1" id="KW-1133">Transmembrane helix</keyword>
<keyword evidence="1" id="KW-0472">Membrane</keyword>
<organism evidence="3 4">
    <name type="scientific">Armillaria luteobubalina</name>
    <dbReference type="NCBI Taxonomy" id="153913"/>
    <lineage>
        <taxon>Eukaryota</taxon>
        <taxon>Fungi</taxon>
        <taxon>Dikarya</taxon>
        <taxon>Basidiomycota</taxon>
        <taxon>Agaricomycotina</taxon>
        <taxon>Agaricomycetes</taxon>
        <taxon>Agaricomycetidae</taxon>
        <taxon>Agaricales</taxon>
        <taxon>Marasmiineae</taxon>
        <taxon>Physalacriaceae</taxon>
        <taxon>Armillaria</taxon>
    </lineage>
</organism>
<reference evidence="3" key="1">
    <citation type="submission" date="2023-06" db="EMBL/GenBank/DDBJ databases">
        <authorList>
            <consortium name="Lawrence Berkeley National Laboratory"/>
            <person name="Ahrendt S."/>
            <person name="Sahu N."/>
            <person name="Indic B."/>
            <person name="Wong-Bajracharya J."/>
            <person name="Merenyi Z."/>
            <person name="Ke H.-M."/>
            <person name="Monk M."/>
            <person name="Kocsube S."/>
            <person name="Drula E."/>
            <person name="Lipzen A."/>
            <person name="Balint B."/>
            <person name="Henrissat B."/>
            <person name="Andreopoulos B."/>
            <person name="Martin F.M."/>
            <person name="Harder C.B."/>
            <person name="Rigling D."/>
            <person name="Ford K.L."/>
            <person name="Foster G.D."/>
            <person name="Pangilinan J."/>
            <person name="Papanicolaou A."/>
            <person name="Barry K."/>
            <person name="LaButti K."/>
            <person name="Viragh M."/>
            <person name="Koriabine M."/>
            <person name="Yan M."/>
            <person name="Riley R."/>
            <person name="Champramary S."/>
            <person name="Plett K.L."/>
            <person name="Tsai I.J."/>
            <person name="Slot J."/>
            <person name="Sipos G."/>
            <person name="Plett J."/>
            <person name="Nagy L.G."/>
            <person name="Grigoriev I.V."/>
        </authorList>
    </citation>
    <scope>NUCLEOTIDE SEQUENCE</scope>
    <source>
        <strain evidence="3">HWK02</strain>
    </source>
</reference>
<accession>A0AA39Q0B1</accession>
<evidence type="ECO:0000256" key="1">
    <source>
        <dbReference type="SAM" id="Phobius"/>
    </source>
</evidence>
<keyword evidence="1" id="KW-0812">Transmembrane</keyword>
<dbReference type="InterPro" id="IPR045338">
    <property type="entry name" value="DUF6535"/>
</dbReference>
<dbReference type="AlphaFoldDB" id="A0AA39Q0B1"/>
<evidence type="ECO:0000259" key="2">
    <source>
        <dbReference type="Pfam" id="PF20153"/>
    </source>
</evidence>
<feature type="domain" description="DUF6535" evidence="2">
    <location>
        <begin position="4"/>
        <end position="125"/>
    </location>
</feature>
<dbReference type="Proteomes" id="UP001175228">
    <property type="component" value="Unassembled WGS sequence"/>
</dbReference>
<dbReference type="EMBL" id="JAUEPU010000025">
    <property type="protein sequence ID" value="KAK0493419.1"/>
    <property type="molecule type" value="Genomic_DNA"/>
</dbReference>